<dbReference type="AlphaFoldDB" id="A0A1N7RPM4"/>
<reference evidence="1" key="1">
    <citation type="submission" date="2016-12" db="EMBL/GenBank/DDBJ databases">
        <authorList>
            <person name="Moulin L."/>
        </authorList>
    </citation>
    <scope>NUCLEOTIDE SEQUENCE [LARGE SCALE GENOMIC DNA]</scope>
    <source>
        <strain evidence="1">STM 7183</strain>
    </source>
</reference>
<dbReference type="EMBL" id="CYGY02000011">
    <property type="protein sequence ID" value="SIT37081.1"/>
    <property type="molecule type" value="Genomic_DNA"/>
</dbReference>
<proteinExistence type="predicted"/>
<dbReference type="Proteomes" id="UP000195569">
    <property type="component" value="Unassembled WGS sequence"/>
</dbReference>
<sequence>MPDRPLLRLHRCIGLRGSAICLVACIGLDLRGPRLDSVRLLAHLVCLGLRMRDGNLLDAGFTRCLAGRRLRRAGLCFGACLQVSLACLSRRRHRGRRCGCCSLCESRRNEQGGSQSSEHRLHVILHFFAPEKVRRWSYNATSTTWVDAEEFFRRRARDARGHVAALRRGKAVRRERRGAALSLPERLADGYTTRGAAGEKKWLFLNMTAEHFTTEGDVKRGERTMTSGSIRSRYDVLATRRLGFGLCDDCTRQRARFSGHHGSLACAALCLRSQGVSTFASHKNA</sequence>
<protein>
    <submittedName>
        <fullName evidence="1">Uncharacterized protein</fullName>
    </submittedName>
</protein>
<organism evidence="1 2">
    <name type="scientific">Paraburkholderia piptadeniae</name>
    <dbReference type="NCBI Taxonomy" id="1701573"/>
    <lineage>
        <taxon>Bacteria</taxon>
        <taxon>Pseudomonadati</taxon>
        <taxon>Pseudomonadota</taxon>
        <taxon>Betaproteobacteria</taxon>
        <taxon>Burkholderiales</taxon>
        <taxon>Burkholderiaceae</taxon>
        <taxon>Paraburkholderia</taxon>
    </lineage>
</organism>
<evidence type="ECO:0000313" key="2">
    <source>
        <dbReference type="Proteomes" id="UP000195569"/>
    </source>
</evidence>
<keyword evidence="2" id="KW-1185">Reference proteome</keyword>
<name>A0A1N7RPM4_9BURK</name>
<comment type="caution">
    <text evidence="1">The sequence shown here is derived from an EMBL/GenBank/DDBJ whole genome shotgun (WGS) entry which is preliminary data.</text>
</comment>
<evidence type="ECO:0000313" key="1">
    <source>
        <dbReference type="EMBL" id="SIT37081.1"/>
    </source>
</evidence>
<accession>A0A1N7RPM4</accession>
<gene>
    <name evidence="1" type="ORF">BN2476_110091</name>
</gene>